<keyword evidence="5" id="KW-0175">Coiled coil</keyword>
<sequence>MADAYESQEDLAALDSHSPTPRPKRRYRRWSDEDKKLLLSQRDRDSTITWKEFSGKYYPGWKGSDIQKKYSEFRLKLGMNASENMQKATRPETPKSASFRLNQSDCTSSGEDIPYSERARPQTHTRHQAKRARITDRQVSRDPRRRPAKPSDQQIKAPQVENGPANTRMEGETPLLSTGPHATDVSMTNTLQGNQENCHTCTVQESSSPKVSHNIQHHFEGMEIYLSPETQQNMNQVMTQALVEQRDRLFKEMSQMKQKLTSTGDQLRVYKEEKCDLETENLRLKTEVESLQSEKGELKRKCDDLEQFKTNIMTAVGQRASHPSLPPQSKIAKMTATNPKGFFESTTNAIIIPDADTDIHKVISRWSDERLKKPAIIVIPSSQDDIISAIHYARENGLTLLAGSGGHKVVPIDEKTLYLDMRNFKGIKVDKDNETAEIGGAVTNSELMMALLQDGYYTTYANSGAVSMAGLVLGGGFCGALSSIHGLAIDNVVVFEGVTASGEIVRVDKLASDPDKKELFEVLCGAGYGLLVITSLSMKIHKLSSLNLGGGDKLWVRKYTFPAVHIEKVVDFFETLLPVKPKLMPILLCGRAPPTAPVPGAPMVILTITYYGPESEGRDFIDPLVASSGIEKLSVASETTLAPFHTIFDISKMLDAHGGFKAQHIVRANSFSASSIMLAFERWKRLGDDVADARPLSLLLVWAYNPAATVGNSSRSDKRPFIGRDRPMFGNVITWYNKHESEASVEKYAAEVTEILRQDDAKNGFSGATLPNNFRNNSQLQLGYTDEMLTQINRVHAKWNPDSLFYNVLQDPGV</sequence>
<dbReference type="PANTHER" id="PTHR42973:SF7">
    <property type="entry name" value="FAD-BINDING PCMH-TYPE DOMAIN-CONTAINING PROTEIN"/>
    <property type="match status" value="1"/>
</dbReference>
<evidence type="ECO:0000313" key="8">
    <source>
        <dbReference type="EMBL" id="QKX61345.1"/>
    </source>
</evidence>
<organism evidence="8 9">
    <name type="scientific">Talaromyces rugulosus</name>
    <name type="common">Penicillium rugulosum</name>
    <dbReference type="NCBI Taxonomy" id="121627"/>
    <lineage>
        <taxon>Eukaryota</taxon>
        <taxon>Fungi</taxon>
        <taxon>Dikarya</taxon>
        <taxon>Ascomycota</taxon>
        <taxon>Pezizomycotina</taxon>
        <taxon>Eurotiomycetes</taxon>
        <taxon>Eurotiomycetidae</taxon>
        <taxon>Eurotiales</taxon>
        <taxon>Trichocomaceae</taxon>
        <taxon>Talaromyces</taxon>
        <taxon>Talaromyces sect. Islandici</taxon>
    </lineage>
</organism>
<keyword evidence="2" id="KW-0285">Flavoprotein</keyword>
<dbReference type="KEGG" id="trg:TRUGW13939_08493"/>
<protein>
    <recommendedName>
        <fullName evidence="7">FAD-binding PCMH-type domain-containing protein</fullName>
    </recommendedName>
</protein>
<evidence type="ECO:0000313" key="9">
    <source>
        <dbReference type="Proteomes" id="UP000509510"/>
    </source>
</evidence>
<evidence type="ECO:0000256" key="3">
    <source>
        <dbReference type="ARBA" id="ARBA00022827"/>
    </source>
</evidence>
<keyword evidence="9" id="KW-1185">Reference proteome</keyword>
<dbReference type="InterPro" id="IPR036318">
    <property type="entry name" value="FAD-bd_PCMH-like_sf"/>
</dbReference>
<dbReference type="GO" id="GO:0071949">
    <property type="term" value="F:FAD binding"/>
    <property type="evidence" value="ECO:0007669"/>
    <property type="project" value="InterPro"/>
</dbReference>
<evidence type="ECO:0000256" key="4">
    <source>
        <dbReference type="ARBA" id="ARBA00023002"/>
    </source>
</evidence>
<feature type="region of interest" description="Disordered" evidence="6">
    <location>
        <begin position="1"/>
        <end position="35"/>
    </location>
</feature>
<evidence type="ECO:0000256" key="5">
    <source>
        <dbReference type="SAM" id="Coils"/>
    </source>
</evidence>
<name>A0A7H8R6X2_TALRU</name>
<dbReference type="InterPro" id="IPR006094">
    <property type="entry name" value="Oxid_FAD_bind_N"/>
</dbReference>
<feature type="coiled-coil region" evidence="5">
    <location>
        <begin position="281"/>
        <end position="308"/>
    </location>
</feature>
<dbReference type="PROSITE" id="PS51387">
    <property type="entry name" value="FAD_PCMH"/>
    <property type="match status" value="1"/>
</dbReference>
<keyword evidence="3" id="KW-0274">FAD</keyword>
<dbReference type="Proteomes" id="UP000509510">
    <property type="component" value="Chromosome IV"/>
</dbReference>
<evidence type="ECO:0000256" key="1">
    <source>
        <dbReference type="ARBA" id="ARBA00005466"/>
    </source>
</evidence>
<evidence type="ECO:0000256" key="6">
    <source>
        <dbReference type="SAM" id="MobiDB-lite"/>
    </source>
</evidence>
<dbReference type="AlphaFoldDB" id="A0A7H8R6X2"/>
<dbReference type="Pfam" id="PF01565">
    <property type="entry name" value="FAD_binding_4"/>
    <property type="match status" value="1"/>
</dbReference>
<dbReference type="PROSITE" id="PS00862">
    <property type="entry name" value="OX2_COVAL_FAD"/>
    <property type="match status" value="1"/>
</dbReference>
<dbReference type="Gene3D" id="3.30.465.10">
    <property type="match status" value="1"/>
</dbReference>
<dbReference type="GO" id="GO:0016491">
    <property type="term" value="F:oxidoreductase activity"/>
    <property type="evidence" value="ECO:0007669"/>
    <property type="project" value="UniProtKB-KW"/>
</dbReference>
<feature type="compositionally biased region" description="Basic and acidic residues" evidence="6">
    <location>
        <begin position="133"/>
        <end position="142"/>
    </location>
</feature>
<dbReference type="InterPro" id="IPR016166">
    <property type="entry name" value="FAD-bd_PCMH"/>
</dbReference>
<evidence type="ECO:0000256" key="2">
    <source>
        <dbReference type="ARBA" id="ARBA00022630"/>
    </source>
</evidence>
<dbReference type="OrthoDB" id="415825at2759"/>
<accession>A0A7H8R6X2</accession>
<dbReference type="Gene3D" id="3.40.462.20">
    <property type="match status" value="1"/>
</dbReference>
<dbReference type="InterPro" id="IPR016169">
    <property type="entry name" value="FAD-bd_PCMH_sub2"/>
</dbReference>
<feature type="compositionally biased region" description="Polar residues" evidence="6">
    <location>
        <begin position="95"/>
        <end position="110"/>
    </location>
</feature>
<dbReference type="InterPro" id="IPR050416">
    <property type="entry name" value="FAD-linked_Oxidoreductase"/>
</dbReference>
<dbReference type="SUPFAM" id="SSF56176">
    <property type="entry name" value="FAD-binding/transporter-associated domain-like"/>
    <property type="match status" value="1"/>
</dbReference>
<comment type="similarity">
    <text evidence="1">Belongs to the oxygen-dependent FAD-linked oxidoreductase family.</text>
</comment>
<dbReference type="RefSeq" id="XP_035347520.1">
    <property type="nucleotide sequence ID" value="XM_035491627.1"/>
</dbReference>
<dbReference type="PANTHER" id="PTHR42973">
    <property type="entry name" value="BINDING OXIDOREDUCTASE, PUTATIVE (AFU_ORTHOLOGUE AFUA_1G17690)-RELATED"/>
    <property type="match status" value="1"/>
</dbReference>
<proteinExistence type="inferred from homology"/>
<feature type="region of interest" description="Disordered" evidence="6">
    <location>
        <begin position="80"/>
        <end position="184"/>
    </location>
</feature>
<dbReference type="GeneID" id="55995982"/>
<dbReference type="EMBL" id="CP055901">
    <property type="protein sequence ID" value="QKX61345.1"/>
    <property type="molecule type" value="Genomic_DNA"/>
</dbReference>
<gene>
    <name evidence="8" type="ORF">TRUGW13939_08493</name>
</gene>
<feature type="domain" description="FAD-binding PCMH-type" evidence="7">
    <location>
        <begin position="370"/>
        <end position="543"/>
    </location>
</feature>
<evidence type="ECO:0000259" key="7">
    <source>
        <dbReference type="PROSITE" id="PS51387"/>
    </source>
</evidence>
<feature type="compositionally biased region" description="Basic residues" evidence="6">
    <location>
        <begin position="121"/>
        <end position="132"/>
    </location>
</feature>
<dbReference type="InterPro" id="IPR006093">
    <property type="entry name" value="Oxy_OxRdtase_FAD_BS"/>
</dbReference>
<keyword evidence="4" id="KW-0560">Oxidoreductase</keyword>
<reference evidence="9" key="1">
    <citation type="submission" date="2020-06" db="EMBL/GenBank/DDBJ databases">
        <title>A chromosome-scale genome assembly of Talaromyces rugulosus W13939.</title>
        <authorList>
            <person name="Wang B."/>
            <person name="Guo L."/>
            <person name="Ye K."/>
            <person name="Wang L."/>
        </authorList>
    </citation>
    <scope>NUCLEOTIDE SEQUENCE [LARGE SCALE GENOMIC DNA]</scope>
    <source>
        <strain evidence="9">W13939</strain>
    </source>
</reference>